<comment type="caution">
    <text evidence="1">The sequence shown here is derived from an EMBL/GenBank/DDBJ whole genome shotgun (WGS) entry which is preliminary data.</text>
</comment>
<accession>A0A068S5H6</accession>
<dbReference type="Proteomes" id="UP000027586">
    <property type="component" value="Unassembled WGS sequence"/>
</dbReference>
<name>A0A068S5H6_9FUNG</name>
<sequence length="117" mass="13885">MIYITNYFDWDSYEMEAFFEKLAKGCSRLACLEINHTQRPSIGSIHALKQLESLKRFNFSIQNTSDNDDFWEAIQDLSQLECIRIYPAREVNMSKIRYLKSQRPDLEVIVDAMFSRF</sequence>
<evidence type="ECO:0008006" key="3">
    <source>
        <dbReference type="Google" id="ProtNLM"/>
    </source>
</evidence>
<dbReference type="VEuPathDB" id="FungiDB:LCOR_08545.1"/>
<protein>
    <recommendedName>
        <fullName evidence="3">F-box domain-containing protein</fullName>
    </recommendedName>
</protein>
<dbReference type="EMBL" id="CBTN010000048">
    <property type="protein sequence ID" value="CDH57633.1"/>
    <property type="molecule type" value="Genomic_DNA"/>
</dbReference>
<evidence type="ECO:0000313" key="1">
    <source>
        <dbReference type="EMBL" id="CDH57633.1"/>
    </source>
</evidence>
<organism evidence="1 2">
    <name type="scientific">Lichtheimia corymbifera JMRC:FSU:9682</name>
    <dbReference type="NCBI Taxonomy" id="1263082"/>
    <lineage>
        <taxon>Eukaryota</taxon>
        <taxon>Fungi</taxon>
        <taxon>Fungi incertae sedis</taxon>
        <taxon>Mucoromycota</taxon>
        <taxon>Mucoromycotina</taxon>
        <taxon>Mucoromycetes</taxon>
        <taxon>Mucorales</taxon>
        <taxon>Lichtheimiaceae</taxon>
        <taxon>Lichtheimia</taxon>
    </lineage>
</organism>
<keyword evidence="2" id="KW-1185">Reference proteome</keyword>
<dbReference type="AlphaFoldDB" id="A0A068S5H6"/>
<proteinExistence type="predicted"/>
<evidence type="ECO:0000313" key="2">
    <source>
        <dbReference type="Proteomes" id="UP000027586"/>
    </source>
</evidence>
<reference evidence="1" key="1">
    <citation type="submission" date="2013-08" db="EMBL/GenBank/DDBJ databases">
        <title>Gene expansion shapes genome architecture in the human pathogen Lichtheimia corymbifera: an evolutionary genomics analysis in the ancient terrestrial Mucorales (Mucoromycotina).</title>
        <authorList>
            <person name="Schwartze V.U."/>
            <person name="Winter S."/>
            <person name="Shelest E."/>
            <person name="Marcet-Houben M."/>
            <person name="Horn F."/>
            <person name="Wehner S."/>
            <person name="Hoffmann K."/>
            <person name="Riege K."/>
            <person name="Sammeth M."/>
            <person name="Nowrousian M."/>
            <person name="Valiante V."/>
            <person name="Linde J."/>
            <person name="Jacobsen I.D."/>
            <person name="Marz M."/>
            <person name="Brakhage A.A."/>
            <person name="Gabaldon T."/>
            <person name="Bocker S."/>
            <person name="Voigt K."/>
        </authorList>
    </citation>
    <scope>NUCLEOTIDE SEQUENCE [LARGE SCALE GENOMIC DNA]</scope>
    <source>
        <strain evidence="1">FSU 9682</strain>
    </source>
</reference>
<gene>
    <name evidence="1" type="ORF">LCOR_08545.1</name>
</gene>